<reference evidence="1" key="1">
    <citation type="submission" date="2018-05" db="EMBL/GenBank/DDBJ databases">
        <authorList>
            <person name="Lanie J.A."/>
            <person name="Ng W.-L."/>
            <person name="Kazmierczak K.M."/>
            <person name="Andrzejewski T.M."/>
            <person name="Davidsen T.M."/>
            <person name="Wayne K.J."/>
            <person name="Tettelin H."/>
            <person name="Glass J.I."/>
            <person name="Rusch D."/>
            <person name="Podicherti R."/>
            <person name="Tsui H.-C.T."/>
            <person name="Winkler M.E."/>
        </authorList>
    </citation>
    <scope>NUCLEOTIDE SEQUENCE</scope>
</reference>
<protein>
    <submittedName>
        <fullName evidence="1">Uncharacterized protein</fullName>
    </submittedName>
</protein>
<dbReference type="AlphaFoldDB" id="A0A383B6M3"/>
<dbReference type="EMBL" id="UINC01197784">
    <property type="protein sequence ID" value="SVE15440.1"/>
    <property type="molecule type" value="Genomic_DNA"/>
</dbReference>
<evidence type="ECO:0000313" key="1">
    <source>
        <dbReference type="EMBL" id="SVE15440.1"/>
    </source>
</evidence>
<feature type="non-terminal residue" evidence="1">
    <location>
        <position position="51"/>
    </location>
</feature>
<name>A0A383B6M3_9ZZZZ</name>
<gene>
    <name evidence="1" type="ORF">METZ01_LOCUS468294</name>
</gene>
<proteinExistence type="predicted"/>
<organism evidence="1">
    <name type="scientific">marine metagenome</name>
    <dbReference type="NCBI Taxonomy" id="408172"/>
    <lineage>
        <taxon>unclassified sequences</taxon>
        <taxon>metagenomes</taxon>
        <taxon>ecological metagenomes</taxon>
    </lineage>
</organism>
<accession>A0A383B6M3</accession>
<sequence length="51" mass="5620">MALVHRRLPGWVGTDGGNSDLPGLAITIAAGNHVRHLRLRNWHLPKCDGNR</sequence>